<dbReference type="GO" id="GO:0009235">
    <property type="term" value="P:cobalamin metabolic process"/>
    <property type="evidence" value="ECO:0007669"/>
    <property type="project" value="InterPro"/>
</dbReference>
<organism evidence="1">
    <name type="scientific">Phallusia mammillata</name>
    <dbReference type="NCBI Taxonomy" id="59560"/>
    <lineage>
        <taxon>Eukaryota</taxon>
        <taxon>Metazoa</taxon>
        <taxon>Chordata</taxon>
        <taxon>Tunicata</taxon>
        <taxon>Ascidiacea</taxon>
        <taxon>Phlebobranchia</taxon>
        <taxon>Ascidiidae</taxon>
        <taxon>Phallusia</taxon>
    </lineage>
</organism>
<dbReference type="EMBL" id="LR788014">
    <property type="protein sequence ID" value="CAB3263876.1"/>
    <property type="molecule type" value="mRNA"/>
</dbReference>
<gene>
    <name evidence="1" type="primary">Mmadhc-001</name>
</gene>
<protein>
    <submittedName>
        <fullName evidence="1">Methylmalonic aciduria and homocystinuria type D homolog, mitochondrial-like</fullName>
    </submittedName>
</protein>
<dbReference type="Pfam" id="PF10229">
    <property type="entry name" value="MMADHC"/>
    <property type="match status" value="1"/>
</dbReference>
<dbReference type="PANTHER" id="PTHR13192:SF3">
    <property type="entry name" value="COBALAMIN TRAFFICKING PROTEIN CBLD"/>
    <property type="match status" value="1"/>
</dbReference>
<evidence type="ECO:0000313" key="1">
    <source>
        <dbReference type="EMBL" id="CAB3263876.1"/>
    </source>
</evidence>
<reference evidence="1" key="1">
    <citation type="submission" date="2020-04" db="EMBL/GenBank/DDBJ databases">
        <authorList>
            <person name="Neveu A P."/>
        </authorList>
    </citation>
    <scope>NUCLEOTIDE SEQUENCE</scope>
    <source>
        <tissue evidence="1">Whole embryo</tissue>
    </source>
</reference>
<dbReference type="PANTHER" id="PTHR13192">
    <property type="entry name" value="MY011 PROTEIN"/>
    <property type="match status" value="1"/>
</dbReference>
<accession>A0A6F9DLL5</accession>
<sequence length="240" mass="27310">MGPLSPPDKRFPLRGNVGFGPLKTAHTSRVMESEEVLEGTNRCDRQLAVVSQLISESDFLDENEKTSVESGDVTETIILKYFEGATVELAIQDCPKVLQRDITSMFMNMPKKKITVITITQKTQNDMSAWNQHVEEERDKLLQNFITTATEICHLLRANSIWCDFIDPSSGQPFFSQYTNHTLFETDDRYNNLGFHIEDLGCCKVITHKKWGSHIFVGSIFTDVNKQHPVLKKLLLNSKV</sequence>
<dbReference type="AlphaFoldDB" id="A0A6F9DLL5"/>
<dbReference type="GO" id="GO:0005739">
    <property type="term" value="C:mitochondrion"/>
    <property type="evidence" value="ECO:0007669"/>
    <property type="project" value="TreeGrafter"/>
</dbReference>
<dbReference type="InterPro" id="IPR019362">
    <property type="entry name" value="MMADHC"/>
</dbReference>
<name>A0A6F9DLL5_9ASCI</name>
<proteinExistence type="evidence at transcript level"/>